<dbReference type="Gene3D" id="3.30.110.40">
    <property type="entry name" value="TusA-like domain"/>
    <property type="match status" value="1"/>
</dbReference>
<comment type="similarity">
    <text evidence="1">Belongs to the sulfur carrier protein TusA family.</text>
</comment>
<dbReference type="InterPro" id="IPR036868">
    <property type="entry name" value="TusA-like_sf"/>
</dbReference>
<evidence type="ECO:0000256" key="1">
    <source>
        <dbReference type="ARBA" id="ARBA00008984"/>
    </source>
</evidence>
<evidence type="ECO:0000256" key="2">
    <source>
        <dbReference type="SAM" id="MobiDB-lite"/>
    </source>
</evidence>
<evidence type="ECO:0000313" key="4">
    <source>
        <dbReference type="EMBL" id="OBS10498.1"/>
    </source>
</evidence>
<protein>
    <recommendedName>
        <fullName evidence="3">UPF0033 domain-containing protein</fullName>
    </recommendedName>
</protein>
<gene>
    <name evidence="4" type="ORF">Thpro_020214</name>
</gene>
<dbReference type="Pfam" id="PF01206">
    <property type="entry name" value="TusA"/>
    <property type="match status" value="1"/>
</dbReference>
<feature type="region of interest" description="Disordered" evidence="2">
    <location>
        <begin position="1"/>
        <end position="20"/>
    </location>
</feature>
<dbReference type="PANTHER" id="PTHR33279">
    <property type="entry name" value="SULFUR CARRIER PROTEIN YEDF-RELATED"/>
    <property type="match status" value="1"/>
</dbReference>
<dbReference type="Proteomes" id="UP000029273">
    <property type="component" value="Unassembled WGS sequence"/>
</dbReference>
<dbReference type="InterPro" id="IPR001455">
    <property type="entry name" value="TusA-like"/>
</dbReference>
<evidence type="ECO:0000313" key="5">
    <source>
        <dbReference type="Proteomes" id="UP000029273"/>
    </source>
</evidence>
<dbReference type="PROSITE" id="PS01148">
    <property type="entry name" value="UPF0033"/>
    <property type="match status" value="1"/>
</dbReference>
<dbReference type="CDD" id="cd00291">
    <property type="entry name" value="SirA_YedF_YeeD"/>
    <property type="match status" value="1"/>
</dbReference>
<dbReference type="RefSeq" id="WP_082954344.1">
    <property type="nucleotide sequence ID" value="NZ_JQSG02000001.1"/>
</dbReference>
<dbReference type="OrthoDB" id="9797551at2"/>
<keyword evidence="5" id="KW-1185">Reference proteome</keyword>
<sequence length="101" mass="10625">MGLFGGKKQTATPATASQVALDDGRSVNVDEWVDCLGDSCPRPQLMTKKALGKAASGQIVGVKIDNPTSYEAVLAMLPELGGTLLGSPKGERGWQVVIRRN</sequence>
<dbReference type="SUPFAM" id="SSF64307">
    <property type="entry name" value="SirA-like"/>
    <property type="match status" value="1"/>
</dbReference>
<organism evidence="4 5">
    <name type="scientific">Acidihalobacter prosperus</name>
    <dbReference type="NCBI Taxonomy" id="160660"/>
    <lineage>
        <taxon>Bacteria</taxon>
        <taxon>Pseudomonadati</taxon>
        <taxon>Pseudomonadota</taxon>
        <taxon>Gammaproteobacteria</taxon>
        <taxon>Chromatiales</taxon>
        <taxon>Ectothiorhodospiraceae</taxon>
        <taxon>Acidihalobacter</taxon>
    </lineage>
</organism>
<dbReference type="EMBL" id="JQSG02000001">
    <property type="protein sequence ID" value="OBS10498.1"/>
    <property type="molecule type" value="Genomic_DNA"/>
</dbReference>
<name>A0A1A6C7F8_9GAMM</name>
<comment type="caution">
    <text evidence="4">The sequence shown here is derived from an EMBL/GenBank/DDBJ whole genome shotgun (WGS) entry which is preliminary data.</text>
</comment>
<reference evidence="4 5" key="1">
    <citation type="journal article" date="2014" name="Genome Announc.">
        <title>Draft Genome Sequence of the Iron-Oxidizing, Acidophilic, and Halotolerant 'Thiobacillus prosperus' Type Strain DSM 5130.</title>
        <authorList>
            <person name="Ossandon F.J."/>
            <person name="Cardenas J.P."/>
            <person name="Corbett M."/>
            <person name="Quatrini R."/>
            <person name="Holmes D.S."/>
            <person name="Watkin E."/>
        </authorList>
    </citation>
    <scope>NUCLEOTIDE SEQUENCE [LARGE SCALE GENOMIC DNA]</scope>
    <source>
        <strain evidence="4 5">DSM 5130</strain>
    </source>
</reference>
<dbReference type="PANTHER" id="PTHR33279:SF6">
    <property type="entry name" value="SULFUR CARRIER PROTEIN YEDF-RELATED"/>
    <property type="match status" value="1"/>
</dbReference>
<feature type="domain" description="UPF0033" evidence="3">
    <location>
        <begin position="33"/>
        <end position="57"/>
    </location>
</feature>
<dbReference type="AlphaFoldDB" id="A0A1A6C7F8"/>
<evidence type="ECO:0000259" key="3">
    <source>
        <dbReference type="PROSITE" id="PS01148"/>
    </source>
</evidence>
<feature type="compositionally biased region" description="Polar residues" evidence="2">
    <location>
        <begin position="9"/>
        <end position="18"/>
    </location>
</feature>
<proteinExistence type="inferred from homology"/>
<accession>A0A1A6C7F8</accession>